<proteinExistence type="inferred from homology"/>
<comment type="similarity">
    <text evidence="1">Belongs to the short-chain dehydrogenases/reductases (SDR) family.</text>
</comment>
<dbReference type="PANTHER" id="PTHR43477:SF1">
    <property type="entry name" value="DIHYDROANTICAPSIN 7-DEHYDROGENASE"/>
    <property type="match status" value="1"/>
</dbReference>
<sequence length="202" mass="21388">MKAVVIGTGTIGSAVQQILKDHGHEVVTVGRSSGDRQADMTDIQSLTELFSSLGRFDAVASAAGDVFPAPFELASDEQWANSIAAKGMGQINLVRAALRFIADGGSFTLVSGVLTDERIPAGTIGTTVNHLVEGFVKGVAEELPRGLRINCVSPTVLSEATAFHPYFSGYTPVPAREVAQAYLRAMTNPMTGRILKLHKTDC</sequence>
<name>A0A6P1YP90_9HYPH</name>
<dbReference type="Gene3D" id="3.40.50.720">
    <property type="entry name" value="NAD(P)-binding Rossmann-like Domain"/>
    <property type="match status" value="1"/>
</dbReference>
<evidence type="ECO:0000256" key="2">
    <source>
        <dbReference type="ARBA" id="ARBA00023002"/>
    </source>
</evidence>
<dbReference type="NCBIfam" id="NF005754">
    <property type="entry name" value="PRK07578.1"/>
    <property type="match status" value="1"/>
</dbReference>
<dbReference type="Proteomes" id="UP000464751">
    <property type="component" value="Chromosome"/>
</dbReference>
<accession>A0A6P1YP90</accession>
<dbReference type="KEGG" id="apra:G3A50_13000"/>
<dbReference type="EMBL" id="CP048630">
    <property type="protein sequence ID" value="QIB34526.1"/>
    <property type="molecule type" value="Genomic_DNA"/>
</dbReference>
<keyword evidence="4" id="KW-1185">Reference proteome</keyword>
<dbReference type="Pfam" id="PF13561">
    <property type="entry name" value="adh_short_C2"/>
    <property type="match status" value="1"/>
</dbReference>
<dbReference type="InterPro" id="IPR036291">
    <property type="entry name" value="NAD(P)-bd_dom_sf"/>
</dbReference>
<evidence type="ECO:0000313" key="3">
    <source>
        <dbReference type="EMBL" id="QIB34526.1"/>
    </source>
</evidence>
<keyword evidence="2" id="KW-0560">Oxidoreductase</keyword>
<dbReference type="InterPro" id="IPR051122">
    <property type="entry name" value="SDR_DHRS6-like"/>
</dbReference>
<dbReference type="RefSeq" id="WP_163075669.1">
    <property type="nucleotide sequence ID" value="NZ_CP048630.1"/>
</dbReference>
<organism evidence="3 4">
    <name type="scientific">Ancylobacter pratisalsi</name>
    <dbReference type="NCBI Taxonomy" id="1745854"/>
    <lineage>
        <taxon>Bacteria</taxon>
        <taxon>Pseudomonadati</taxon>
        <taxon>Pseudomonadota</taxon>
        <taxon>Alphaproteobacteria</taxon>
        <taxon>Hyphomicrobiales</taxon>
        <taxon>Xanthobacteraceae</taxon>
        <taxon>Ancylobacter</taxon>
    </lineage>
</organism>
<dbReference type="AlphaFoldDB" id="A0A6P1YP90"/>
<dbReference type="CDD" id="cd11731">
    <property type="entry name" value="Lin1944_like_SDR_c"/>
    <property type="match status" value="1"/>
</dbReference>
<reference evidence="3 4" key="1">
    <citation type="submission" date="2020-02" db="EMBL/GenBank/DDBJ databases">
        <authorList>
            <person name="Li G."/>
        </authorList>
    </citation>
    <scope>NUCLEOTIDE SEQUENCE [LARGE SCALE GENOMIC DNA]</scope>
    <source>
        <strain evidence="3 4">DSM 102029</strain>
    </source>
</reference>
<gene>
    <name evidence="3" type="ORF">G3A50_13000</name>
</gene>
<dbReference type="GO" id="GO:0016491">
    <property type="term" value="F:oxidoreductase activity"/>
    <property type="evidence" value="ECO:0007669"/>
    <property type="project" value="UniProtKB-KW"/>
</dbReference>
<protein>
    <submittedName>
        <fullName evidence="3">Short chain dehydrogenase</fullName>
    </submittedName>
</protein>
<dbReference type="PANTHER" id="PTHR43477">
    <property type="entry name" value="DIHYDROANTICAPSIN 7-DEHYDROGENASE"/>
    <property type="match status" value="1"/>
</dbReference>
<dbReference type="InterPro" id="IPR002347">
    <property type="entry name" value="SDR_fam"/>
</dbReference>
<evidence type="ECO:0000313" key="4">
    <source>
        <dbReference type="Proteomes" id="UP000464751"/>
    </source>
</evidence>
<evidence type="ECO:0000256" key="1">
    <source>
        <dbReference type="ARBA" id="ARBA00006484"/>
    </source>
</evidence>
<dbReference type="SUPFAM" id="SSF51735">
    <property type="entry name" value="NAD(P)-binding Rossmann-fold domains"/>
    <property type="match status" value="1"/>
</dbReference>